<proteinExistence type="predicted"/>
<keyword evidence="3" id="KW-1185">Reference proteome</keyword>
<reference evidence="2" key="1">
    <citation type="journal article" date="2020" name="Stud. Mycol.">
        <title>101 Dothideomycetes genomes: a test case for predicting lifestyles and emergence of pathogens.</title>
        <authorList>
            <person name="Haridas S."/>
            <person name="Albert R."/>
            <person name="Binder M."/>
            <person name="Bloem J."/>
            <person name="Labutti K."/>
            <person name="Salamov A."/>
            <person name="Andreopoulos B."/>
            <person name="Baker S."/>
            <person name="Barry K."/>
            <person name="Bills G."/>
            <person name="Bluhm B."/>
            <person name="Cannon C."/>
            <person name="Castanera R."/>
            <person name="Culley D."/>
            <person name="Daum C."/>
            <person name="Ezra D."/>
            <person name="Gonzalez J."/>
            <person name="Henrissat B."/>
            <person name="Kuo A."/>
            <person name="Liang C."/>
            <person name="Lipzen A."/>
            <person name="Lutzoni F."/>
            <person name="Magnuson J."/>
            <person name="Mondo S."/>
            <person name="Nolan M."/>
            <person name="Ohm R."/>
            <person name="Pangilinan J."/>
            <person name="Park H.-J."/>
            <person name="Ramirez L."/>
            <person name="Alfaro M."/>
            <person name="Sun H."/>
            <person name="Tritt A."/>
            <person name="Yoshinaga Y."/>
            <person name="Zwiers L.-H."/>
            <person name="Turgeon B."/>
            <person name="Goodwin S."/>
            <person name="Spatafora J."/>
            <person name="Crous P."/>
            <person name="Grigoriev I."/>
        </authorList>
    </citation>
    <scope>NUCLEOTIDE SEQUENCE</scope>
    <source>
        <strain evidence="2">ATCC 36951</strain>
    </source>
</reference>
<evidence type="ECO:0000313" key="3">
    <source>
        <dbReference type="Proteomes" id="UP000799537"/>
    </source>
</evidence>
<evidence type="ECO:0000313" key="2">
    <source>
        <dbReference type="EMBL" id="KAF2167856.1"/>
    </source>
</evidence>
<dbReference type="GeneID" id="54565748"/>
<dbReference type="InterPro" id="IPR018858">
    <property type="entry name" value="DUF2458"/>
</dbReference>
<feature type="compositionally biased region" description="Basic and acidic residues" evidence="1">
    <location>
        <begin position="51"/>
        <end position="64"/>
    </location>
</feature>
<dbReference type="Proteomes" id="UP000799537">
    <property type="component" value="Unassembled WGS sequence"/>
</dbReference>
<sequence>MDEGGNAPDLQSILATLAQHASSASSLASIDPHHVLSPTPPIPRCETQEPTSKDSRNATHDPRMKAGVKPLGQPAQTSSKPMIDPSTITTWQDALRCVTKIAAQNAQFAATINKMMKEQRAHEMRWYTERQNLKQTQANRSLSAAKAQSILKSLNPSFSGSSASADQAGVDSGAELVAFDRKIYAAQQDMEIAMSVELKSLGVPFFGTDKTLVVPDGTQTSEVQVPDDHPKWSPIVTESDLLALRRKMVQYLEDLYRE</sequence>
<accession>A0A6A6CQV5</accession>
<dbReference type="AlphaFoldDB" id="A0A6A6CQV5"/>
<dbReference type="OrthoDB" id="5363415at2759"/>
<evidence type="ECO:0000256" key="1">
    <source>
        <dbReference type="SAM" id="MobiDB-lite"/>
    </source>
</evidence>
<feature type="compositionally biased region" description="Polar residues" evidence="1">
    <location>
        <begin position="74"/>
        <end position="84"/>
    </location>
</feature>
<protein>
    <submittedName>
        <fullName evidence="2">Uncharacterized protein</fullName>
    </submittedName>
</protein>
<gene>
    <name evidence="2" type="ORF">M409DRAFT_53812</name>
</gene>
<dbReference type="EMBL" id="ML993592">
    <property type="protein sequence ID" value="KAF2167856.1"/>
    <property type="molecule type" value="Genomic_DNA"/>
</dbReference>
<name>A0A6A6CQV5_ZASCE</name>
<dbReference type="Pfam" id="PF10454">
    <property type="entry name" value="DUF2458"/>
    <property type="match status" value="1"/>
</dbReference>
<organism evidence="2 3">
    <name type="scientific">Zasmidium cellare ATCC 36951</name>
    <dbReference type="NCBI Taxonomy" id="1080233"/>
    <lineage>
        <taxon>Eukaryota</taxon>
        <taxon>Fungi</taxon>
        <taxon>Dikarya</taxon>
        <taxon>Ascomycota</taxon>
        <taxon>Pezizomycotina</taxon>
        <taxon>Dothideomycetes</taxon>
        <taxon>Dothideomycetidae</taxon>
        <taxon>Mycosphaerellales</taxon>
        <taxon>Mycosphaerellaceae</taxon>
        <taxon>Zasmidium</taxon>
    </lineage>
</organism>
<feature type="region of interest" description="Disordered" evidence="1">
    <location>
        <begin position="21"/>
        <end position="84"/>
    </location>
</feature>
<dbReference type="RefSeq" id="XP_033668745.1">
    <property type="nucleotide sequence ID" value="XM_033812476.1"/>
</dbReference>